<feature type="region of interest" description="Disordered" evidence="1">
    <location>
        <begin position="257"/>
        <end position="288"/>
    </location>
</feature>
<dbReference type="SUPFAM" id="SSF50998">
    <property type="entry name" value="Quinoprotein alcohol dehydrogenase-like"/>
    <property type="match status" value="1"/>
</dbReference>
<proteinExistence type="predicted"/>
<protein>
    <recommendedName>
        <fullName evidence="4">F-box domain-containing protein</fullName>
    </recommendedName>
</protein>
<dbReference type="InterPro" id="IPR011047">
    <property type="entry name" value="Quinoprotein_ADH-like_sf"/>
</dbReference>
<dbReference type="Proteomes" id="UP000276215">
    <property type="component" value="Unassembled WGS sequence"/>
</dbReference>
<feature type="region of interest" description="Disordered" evidence="1">
    <location>
        <begin position="1057"/>
        <end position="1111"/>
    </location>
</feature>
<evidence type="ECO:0008006" key="4">
    <source>
        <dbReference type="Google" id="ProtNLM"/>
    </source>
</evidence>
<feature type="compositionally biased region" description="Basic and acidic residues" evidence="1">
    <location>
        <begin position="181"/>
        <end position="192"/>
    </location>
</feature>
<name>A0A3N4JMI8_9PEZI</name>
<keyword evidence="3" id="KW-1185">Reference proteome</keyword>
<evidence type="ECO:0000313" key="3">
    <source>
        <dbReference type="Proteomes" id="UP000276215"/>
    </source>
</evidence>
<sequence>MIRGDMIGDNNVRCTAPPPRSSPYERWTGYEFEMRDASRGSSPSCADATSPTTSFLDRQSWDGNNCALDNGVQRVRTEDGIWSGGVGLGLELGVGVAGGPSMQPPVSPSYPFSRMQLQGSFGPSGLKSVSEEAEDWVKDGVMIPPLGGNGDIFGMDVDFGITLTDEDMAGLPALIMPDFTPNDKVDKPEVRRVPSPSPSPDFPMKRRHTDSDKTNKTTWHAELLSTYPEAKHPFLEIGSNAHSASFLSPSLSYPVSSTWTTPTPPSSEGGGGLVRRTSSKRRRSERRLSNRCVLCTTPDKPKDNQKIFLENLPCEILLLIFEFAFISPTKFPKCEHRRNLSPGHLSRRATAPTFTSPKLQPAQAQSSGQNEATALDVTTVKIDESDPPQLPDYLRIYSAKTLLYISLTCTRFNAILMDSHIDATFWRSAARFCWNWLPENLCDVQGREESHQTSWRNLVGVFMRSENGLIKQKGGGKGGVESFGGNKGCVPATLWKDEQARRIGVDEKWERKKKLLLVCAQPGPDQLHVVPDKGGYTLCLSLRGGKDYFVTLDEYGTFGKKPARQPGGLKKNTRGVEYFPPDIYEVEGDRYELVKVRRGRETSISASSSAKTHPKPAVKEIVTWDLKCLPEYVADPKASVARCTSWAGTLVFNLFTHGGGEDGDDDIEALMDPPEDPRIFCVESLGYPGCHSAGQPSAEPMSEKKRGKMRASSVPLPGEQGTVYRWQQLFTYERAEEYLPTVHLHYVICNLKLNSTKAVVLIRWNVRTTKSNEELVDREFRVVDLKTGDMLQTLSFPNLYWDHRHHDMSVEYNLMRHQKMSRLYNHLGPDESMGAGNRCTRIHTDAFILTETKLISGSHDYCNWVWDLTSTGSPSPSPPNPPPVFTASQNDAGLNDPFTVLDDFYWSSAPEPGKKVWNTSNERAGWWVRTPNQVLCFWHNISISPGGRFFAACRAGKMFVWDLLDEGSNKVVGFTNIPSGAPASTRWLGRLSDRASGLKHLLRNWFLWENVLPKQGLWLLYDDFTTVYLDRDDVLSAMGLDKRAEWTFQREDFTMSEDEDEHYQRQRAHGRRRKSELEDDCSEGDDHEDCYDTSSNLDGDEEEHEAEVRKKRRTGEWEGMWSFETERDLTFG</sequence>
<feature type="compositionally biased region" description="Polar residues" evidence="1">
    <location>
        <begin position="352"/>
        <end position="371"/>
    </location>
</feature>
<feature type="compositionally biased region" description="Basic residues" evidence="1">
    <location>
        <begin position="1065"/>
        <end position="1074"/>
    </location>
</feature>
<feature type="region of interest" description="Disordered" evidence="1">
    <location>
        <begin position="180"/>
        <end position="215"/>
    </location>
</feature>
<feature type="region of interest" description="Disordered" evidence="1">
    <location>
        <begin position="342"/>
        <end position="371"/>
    </location>
</feature>
<dbReference type="OrthoDB" id="5344866at2759"/>
<evidence type="ECO:0000256" key="1">
    <source>
        <dbReference type="SAM" id="MobiDB-lite"/>
    </source>
</evidence>
<evidence type="ECO:0000313" key="2">
    <source>
        <dbReference type="EMBL" id="RPA98517.1"/>
    </source>
</evidence>
<dbReference type="AlphaFoldDB" id="A0A3N4JMI8"/>
<dbReference type="EMBL" id="ML120395">
    <property type="protein sequence ID" value="RPA98517.1"/>
    <property type="molecule type" value="Genomic_DNA"/>
</dbReference>
<organism evidence="2 3">
    <name type="scientific">Choiromyces venosus 120613-1</name>
    <dbReference type="NCBI Taxonomy" id="1336337"/>
    <lineage>
        <taxon>Eukaryota</taxon>
        <taxon>Fungi</taxon>
        <taxon>Dikarya</taxon>
        <taxon>Ascomycota</taxon>
        <taxon>Pezizomycotina</taxon>
        <taxon>Pezizomycetes</taxon>
        <taxon>Pezizales</taxon>
        <taxon>Tuberaceae</taxon>
        <taxon>Choiromyces</taxon>
    </lineage>
</organism>
<reference evidence="2 3" key="1">
    <citation type="journal article" date="2018" name="Nat. Ecol. Evol.">
        <title>Pezizomycetes genomes reveal the molecular basis of ectomycorrhizal truffle lifestyle.</title>
        <authorList>
            <person name="Murat C."/>
            <person name="Payen T."/>
            <person name="Noel B."/>
            <person name="Kuo A."/>
            <person name="Morin E."/>
            <person name="Chen J."/>
            <person name="Kohler A."/>
            <person name="Krizsan K."/>
            <person name="Balestrini R."/>
            <person name="Da Silva C."/>
            <person name="Montanini B."/>
            <person name="Hainaut M."/>
            <person name="Levati E."/>
            <person name="Barry K.W."/>
            <person name="Belfiori B."/>
            <person name="Cichocki N."/>
            <person name="Clum A."/>
            <person name="Dockter R.B."/>
            <person name="Fauchery L."/>
            <person name="Guy J."/>
            <person name="Iotti M."/>
            <person name="Le Tacon F."/>
            <person name="Lindquist E.A."/>
            <person name="Lipzen A."/>
            <person name="Malagnac F."/>
            <person name="Mello A."/>
            <person name="Molinier V."/>
            <person name="Miyauchi S."/>
            <person name="Poulain J."/>
            <person name="Riccioni C."/>
            <person name="Rubini A."/>
            <person name="Sitrit Y."/>
            <person name="Splivallo R."/>
            <person name="Traeger S."/>
            <person name="Wang M."/>
            <person name="Zifcakova L."/>
            <person name="Wipf D."/>
            <person name="Zambonelli A."/>
            <person name="Paolocci F."/>
            <person name="Nowrousian M."/>
            <person name="Ottonello S."/>
            <person name="Baldrian P."/>
            <person name="Spatafora J.W."/>
            <person name="Henrissat B."/>
            <person name="Nagy L.G."/>
            <person name="Aury J.M."/>
            <person name="Wincker P."/>
            <person name="Grigoriev I.V."/>
            <person name="Bonfante P."/>
            <person name="Martin F.M."/>
        </authorList>
    </citation>
    <scope>NUCLEOTIDE SEQUENCE [LARGE SCALE GENOMIC DNA]</scope>
    <source>
        <strain evidence="2 3">120613-1</strain>
    </source>
</reference>
<gene>
    <name evidence="2" type="ORF">L873DRAFT_1740214</name>
</gene>
<feature type="region of interest" description="Disordered" evidence="1">
    <location>
        <begin position="1"/>
        <end position="25"/>
    </location>
</feature>
<accession>A0A3N4JMI8</accession>
<feature type="compositionally biased region" description="Acidic residues" evidence="1">
    <location>
        <begin position="1077"/>
        <end position="1091"/>
    </location>
</feature>